<dbReference type="PANTHER" id="PTHR14015:SF2">
    <property type="entry name" value="OPIOID GROWTH FACTOR RECEPTOR (OGFR) CONSERVED DOMAIN-CONTAINING PROTEIN"/>
    <property type="match status" value="1"/>
</dbReference>
<gene>
    <name evidence="3" type="ORF">DSPE1174_LOCUS30421</name>
</gene>
<dbReference type="InterPro" id="IPR006757">
    <property type="entry name" value="OGF_rcpt"/>
</dbReference>
<sequence>MRANLDFHLNIIPSVPDGALLEDIHAHWWDDYDKLEQHHGYIQWIFPIREHGMNDRAQPLTVHEASEIRSSEEAKARVLQSFRMMLGFYGMTLKRDGGNYAFGRTSDFSRRYGHLNRSFHNYLRITRIIKSLGELGFDDLQHQWVWFLVKEVFEHRQLGNAMQSLCDYWIPVVRDDEERAKLEAYLKNALRLSGNGNSR</sequence>
<evidence type="ECO:0000256" key="1">
    <source>
        <dbReference type="ARBA" id="ARBA00010365"/>
    </source>
</evidence>
<dbReference type="Pfam" id="PF04664">
    <property type="entry name" value="OGFr_N"/>
    <property type="match status" value="1"/>
</dbReference>
<dbReference type="EMBL" id="HBGS01058309">
    <property type="protein sequence ID" value="CAD9483783.1"/>
    <property type="molecule type" value="Transcribed_RNA"/>
</dbReference>
<dbReference type="GO" id="GO:0016020">
    <property type="term" value="C:membrane"/>
    <property type="evidence" value="ECO:0007669"/>
    <property type="project" value="InterPro"/>
</dbReference>
<reference evidence="3" key="1">
    <citation type="submission" date="2021-01" db="EMBL/GenBank/DDBJ databases">
        <authorList>
            <person name="Corre E."/>
            <person name="Pelletier E."/>
            <person name="Niang G."/>
            <person name="Scheremetjew M."/>
            <person name="Finn R."/>
            <person name="Kale V."/>
            <person name="Holt S."/>
            <person name="Cochrane G."/>
            <person name="Meng A."/>
            <person name="Brown T."/>
            <person name="Cohen L."/>
        </authorList>
    </citation>
    <scope>NUCLEOTIDE SEQUENCE</scope>
    <source>
        <strain evidence="3">CCMP1381</strain>
    </source>
</reference>
<name>A0A7S2H8S6_9STRA</name>
<protein>
    <recommendedName>
        <fullName evidence="2">Opioid growth factor receptor (OGFr) conserved domain-containing protein</fullName>
    </recommendedName>
</protein>
<feature type="domain" description="Opioid growth factor receptor (OGFr) conserved" evidence="2">
    <location>
        <begin position="3"/>
        <end position="187"/>
    </location>
</feature>
<proteinExistence type="inferred from homology"/>
<evidence type="ECO:0000259" key="2">
    <source>
        <dbReference type="Pfam" id="PF04664"/>
    </source>
</evidence>
<organism evidence="3">
    <name type="scientific">Octactis speculum</name>
    <dbReference type="NCBI Taxonomy" id="3111310"/>
    <lineage>
        <taxon>Eukaryota</taxon>
        <taxon>Sar</taxon>
        <taxon>Stramenopiles</taxon>
        <taxon>Ochrophyta</taxon>
        <taxon>Dictyochophyceae</taxon>
        <taxon>Dictyochales</taxon>
        <taxon>Dictyochaceae</taxon>
        <taxon>Octactis</taxon>
    </lineage>
</organism>
<accession>A0A7S2H8S6</accession>
<dbReference type="GO" id="GO:0140625">
    <property type="term" value="F:opioid growth factor receptor activity"/>
    <property type="evidence" value="ECO:0007669"/>
    <property type="project" value="InterPro"/>
</dbReference>
<evidence type="ECO:0000313" key="3">
    <source>
        <dbReference type="EMBL" id="CAD9483783.1"/>
    </source>
</evidence>
<dbReference type="AlphaFoldDB" id="A0A7S2H8S6"/>
<dbReference type="InterPro" id="IPR039574">
    <property type="entry name" value="OGFr"/>
</dbReference>
<dbReference type="PANTHER" id="PTHR14015">
    <property type="entry name" value="OPIOID GROWTH FACTOR RECEPTOR OGFR ZETA-TYPE OPIOID RECEPTOR"/>
    <property type="match status" value="1"/>
</dbReference>
<comment type="similarity">
    <text evidence="1">Belongs to the opioid growth factor receptor family.</text>
</comment>